<name>A0ABZ0J5Q7_9BURK</name>
<evidence type="ECO:0000256" key="2">
    <source>
        <dbReference type="ARBA" id="ARBA00022576"/>
    </source>
</evidence>
<dbReference type="EMBL" id="CP136921">
    <property type="protein sequence ID" value="WOO33599.1"/>
    <property type="molecule type" value="Genomic_DNA"/>
</dbReference>
<dbReference type="Proteomes" id="UP001303211">
    <property type="component" value="Chromosome"/>
</dbReference>
<dbReference type="NCBIfam" id="NF009079">
    <property type="entry name" value="PRK12414.1"/>
    <property type="match status" value="1"/>
</dbReference>
<dbReference type="InterPro" id="IPR015422">
    <property type="entry name" value="PyrdxlP-dep_Trfase_small"/>
</dbReference>
<comment type="cofactor">
    <cofactor evidence="1">
        <name>pyridoxal 5'-phosphate</name>
        <dbReference type="ChEBI" id="CHEBI:597326"/>
    </cofactor>
</comment>
<keyword evidence="2 6" id="KW-0032">Aminotransferase</keyword>
<dbReference type="PANTHER" id="PTHR43807">
    <property type="entry name" value="FI04487P"/>
    <property type="match status" value="1"/>
</dbReference>
<dbReference type="Gene3D" id="3.90.1150.10">
    <property type="entry name" value="Aspartate Aminotransferase, domain 1"/>
    <property type="match status" value="1"/>
</dbReference>
<feature type="domain" description="Aminotransferase class I/classII large" evidence="5">
    <location>
        <begin position="44"/>
        <end position="393"/>
    </location>
</feature>
<dbReference type="InterPro" id="IPR004839">
    <property type="entry name" value="Aminotransferase_I/II_large"/>
</dbReference>
<organism evidence="6 7">
    <name type="scientific">Diaphorobacter limosus</name>
    <dbReference type="NCBI Taxonomy" id="3036128"/>
    <lineage>
        <taxon>Bacteria</taxon>
        <taxon>Pseudomonadati</taxon>
        <taxon>Pseudomonadota</taxon>
        <taxon>Betaproteobacteria</taxon>
        <taxon>Burkholderiales</taxon>
        <taxon>Comamonadaceae</taxon>
        <taxon>Diaphorobacter</taxon>
    </lineage>
</organism>
<keyword evidence="4" id="KW-0663">Pyridoxal phosphate</keyword>
<keyword evidence="7" id="KW-1185">Reference proteome</keyword>
<dbReference type="InterPro" id="IPR051326">
    <property type="entry name" value="Kynurenine-oxoglutarate_AT"/>
</dbReference>
<dbReference type="Gene3D" id="3.40.640.10">
    <property type="entry name" value="Type I PLP-dependent aspartate aminotransferase-like (Major domain)"/>
    <property type="match status" value="1"/>
</dbReference>
<dbReference type="PANTHER" id="PTHR43807:SF20">
    <property type="entry name" value="FI04487P"/>
    <property type="match status" value="1"/>
</dbReference>
<gene>
    <name evidence="6" type="ORF">P4826_05865</name>
</gene>
<dbReference type="InterPro" id="IPR015421">
    <property type="entry name" value="PyrdxlP-dep_Trfase_major"/>
</dbReference>
<protein>
    <submittedName>
        <fullName evidence="6">Pyridoxal phosphate-dependent aminotransferase</fullName>
    </submittedName>
</protein>
<dbReference type="Pfam" id="PF00155">
    <property type="entry name" value="Aminotran_1_2"/>
    <property type="match status" value="1"/>
</dbReference>
<evidence type="ECO:0000256" key="3">
    <source>
        <dbReference type="ARBA" id="ARBA00022679"/>
    </source>
</evidence>
<dbReference type="SUPFAM" id="SSF53383">
    <property type="entry name" value="PLP-dependent transferases"/>
    <property type="match status" value="1"/>
</dbReference>
<accession>A0ABZ0J5Q7</accession>
<dbReference type="GO" id="GO:0008483">
    <property type="term" value="F:transaminase activity"/>
    <property type="evidence" value="ECO:0007669"/>
    <property type="project" value="UniProtKB-KW"/>
</dbReference>
<evidence type="ECO:0000259" key="5">
    <source>
        <dbReference type="Pfam" id="PF00155"/>
    </source>
</evidence>
<dbReference type="NCBIfam" id="NF006569">
    <property type="entry name" value="PRK09082.1"/>
    <property type="match status" value="1"/>
</dbReference>
<evidence type="ECO:0000313" key="6">
    <source>
        <dbReference type="EMBL" id="WOO33599.1"/>
    </source>
</evidence>
<dbReference type="InterPro" id="IPR015424">
    <property type="entry name" value="PyrdxlP-dep_Trfase"/>
</dbReference>
<sequence>MSTTTNSEQTVKQLTPPAFPSRLPNVGTTIFTVMSALAAEHQAVNLGQGFPDFACDPALTDAVTRAMQGGHNQYPPMAGIPGLRQAIATKIEALHGRQYDANAEITITAGATQAILTAILACVQPGDEVIVLEPCYDSYVPNIELAGGVVVRVPLTPGSFRPDFAKIAAAITPRTRLLIINSPHNPSATIWTAEDMRALEDLLAPTNILLISDEVYEHMVFDGAEHQSAARFAGLAARAFIVSSFGKTFHVTGWKVGTVAAPAAMTAEFRKVHQFNVFTVNTPMQYGLAEYLQDPTPYLQLPAFYQAKRDLFRQGLAGSRLKLLPSTGSYFQCVDISAVSDLSEADFCQWLTREIGVAAIPLSAFYGDGFDQRVVRFCFAKKDETLRAAIERLRRL</sequence>
<evidence type="ECO:0000256" key="4">
    <source>
        <dbReference type="ARBA" id="ARBA00022898"/>
    </source>
</evidence>
<evidence type="ECO:0000256" key="1">
    <source>
        <dbReference type="ARBA" id="ARBA00001933"/>
    </source>
</evidence>
<evidence type="ECO:0000313" key="7">
    <source>
        <dbReference type="Proteomes" id="UP001303211"/>
    </source>
</evidence>
<reference evidence="6 7" key="1">
    <citation type="submission" date="2023-03" db="EMBL/GenBank/DDBJ databases">
        <title>Diaphorobacter basophil sp. nov., isolated from a sewage-treatment plant.</title>
        <authorList>
            <person name="Yang K."/>
        </authorList>
    </citation>
    <scope>NUCLEOTIDE SEQUENCE [LARGE SCALE GENOMIC DNA]</scope>
    <source>
        <strain evidence="6 7">Y-1</strain>
    </source>
</reference>
<proteinExistence type="predicted"/>
<keyword evidence="3" id="KW-0808">Transferase</keyword>
<dbReference type="CDD" id="cd00609">
    <property type="entry name" value="AAT_like"/>
    <property type="match status" value="1"/>
</dbReference>